<organism evidence="3 4">
    <name type="scientific">Embleya scabrispora</name>
    <dbReference type="NCBI Taxonomy" id="159449"/>
    <lineage>
        <taxon>Bacteria</taxon>
        <taxon>Bacillati</taxon>
        <taxon>Actinomycetota</taxon>
        <taxon>Actinomycetes</taxon>
        <taxon>Kitasatosporales</taxon>
        <taxon>Streptomycetaceae</taxon>
        <taxon>Embleya</taxon>
    </lineage>
</organism>
<dbReference type="AlphaFoldDB" id="A0A1T3NZ36"/>
<dbReference type="EMBL" id="MWQN01000001">
    <property type="protein sequence ID" value="OPC82116.1"/>
    <property type="molecule type" value="Genomic_DNA"/>
</dbReference>
<evidence type="ECO:0000313" key="3">
    <source>
        <dbReference type="EMBL" id="OPC82116.1"/>
    </source>
</evidence>
<reference evidence="3 4" key="1">
    <citation type="submission" date="2017-03" db="EMBL/GenBank/DDBJ databases">
        <title>Draft genome sequence of Streptomyces scabrisporus NF3, endophyte isolated from Amphipterygium adstringens.</title>
        <authorList>
            <person name="Vazquez M."/>
            <person name="Ceapa C.D."/>
            <person name="Rodriguez Luna D."/>
            <person name="Sanchez Esquivel S."/>
        </authorList>
    </citation>
    <scope>NUCLEOTIDE SEQUENCE [LARGE SCALE GENOMIC DNA]</scope>
    <source>
        <strain evidence="3 4">NF3</strain>
    </source>
</reference>
<keyword evidence="2" id="KW-0732">Signal</keyword>
<feature type="chain" id="PRO_5012820606" evidence="2">
    <location>
        <begin position="32"/>
        <end position="207"/>
    </location>
</feature>
<dbReference type="Proteomes" id="UP000190037">
    <property type="component" value="Unassembled WGS sequence"/>
</dbReference>
<evidence type="ECO:0000313" key="4">
    <source>
        <dbReference type="Proteomes" id="UP000190037"/>
    </source>
</evidence>
<proteinExistence type="predicted"/>
<name>A0A1T3NZ36_9ACTN</name>
<protein>
    <submittedName>
        <fullName evidence="3">Uncharacterized protein</fullName>
    </submittedName>
</protein>
<evidence type="ECO:0000256" key="1">
    <source>
        <dbReference type="SAM" id="MobiDB-lite"/>
    </source>
</evidence>
<sequence length="207" mass="21102">MQRPRTGHVRTVALGAVVGLCLVVPLAAASADSVGPDKGRHTADSGPNTRPSANKAADFGNGIAEGDRSGSAGLLELLGGKPTAKSGTPAAISPSAGTESVCGKAIDGPKGVRAQTCVERDGSEAWGRVYYRNPTPDPLLLVMSVLQPGGTTLRVTCTVEAKDTEGRCDGPRVRTAKSLDGWSAVAELASKDGLNKLLRSGSATAQR</sequence>
<gene>
    <name evidence="3" type="ORF">B4N89_15240</name>
</gene>
<keyword evidence="4" id="KW-1185">Reference proteome</keyword>
<feature type="region of interest" description="Disordered" evidence="1">
    <location>
        <begin position="32"/>
        <end position="61"/>
    </location>
</feature>
<comment type="caution">
    <text evidence="3">The sequence shown here is derived from an EMBL/GenBank/DDBJ whole genome shotgun (WGS) entry which is preliminary data.</text>
</comment>
<feature type="signal peptide" evidence="2">
    <location>
        <begin position="1"/>
        <end position="31"/>
    </location>
</feature>
<dbReference type="OrthoDB" id="4350385at2"/>
<accession>A0A1T3NZ36</accession>
<evidence type="ECO:0000256" key="2">
    <source>
        <dbReference type="SAM" id="SignalP"/>
    </source>
</evidence>
<dbReference type="RefSeq" id="WP_078976386.1">
    <property type="nucleotide sequence ID" value="NZ_MWQN01000001.1"/>
</dbReference>